<keyword evidence="2" id="KW-1185">Reference proteome</keyword>
<dbReference type="VEuPathDB" id="FungiDB:VP01_523g8"/>
<dbReference type="OrthoDB" id="3269001at2759"/>
<evidence type="ECO:0000313" key="1">
    <source>
        <dbReference type="EMBL" id="KNZ49053.1"/>
    </source>
</evidence>
<sequence length="101" mass="11653">MSESRGVIRKERKTNTPNGRKVKFRLLPLIGDLGETHKVGGYTLQLANYLCMWCNFQKENIHQLKLGCTLRTKPDYLPRYPVDHIALCVLHNWVEGVDAPF</sequence>
<comment type="caution">
    <text evidence="1">The sequence shown here is derived from an EMBL/GenBank/DDBJ whole genome shotgun (WGS) entry which is preliminary data.</text>
</comment>
<gene>
    <name evidence="1" type="ORF">VP01_523g8</name>
</gene>
<organism evidence="1 2">
    <name type="scientific">Puccinia sorghi</name>
    <dbReference type="NCBI Taxonomy" id="27349"/>
    <lineage>
        <taxon>Eukaryota</taxon>
        <taxon>Fungi</taxon>
        <taxon>Dikarya</taxon>
        <taxon>Basidiomycota</taxon>
        <taxon>Pucciniomycotina</taxon>
        <taxon>Pucciniomycetes</taxon>
        <taxon>Pucciniales</taxon>
        <taxon>Pucciniaceae</taxon>
        <taxon>Puccinia</taxon>
    </lineage>
</organism>
<dbReference type="EMBL" id="LAVV01010431">
    <property type="protein sequence ID" value="KNZ49053.1"/>
    <property type="molecule type" value="Genomic_DNA"/>
</dbReference>
<proteinExistence type="predicted"/>
<protein>
    <submittedName>
        <fullName evidence="1">Uncharacterized protein</fullName>
    </submittedName>
</protein>
<accession>A0A0L6UKK4</accession>
<dbReference type="Proteomes" id="UP000037035">
    <property type="component" value="Unassembled WGS sequence"/>
</dbReference>
<reference evidence="1 2" key="1">
    <citation type="submission" date="2015-08" db="EMBL/GenBank/DDBJ databases">
        <title>Next Generation Sequencing and Analysis of the Genome of Puccinia sorghi L Schw, the Causal Agent of Maize Common Rust.</title>
        <authorList>
            <person name="Rochi L."/>
            <person name="Burguener G."/>
            <person name="Darino M."/>
            <person name="Turjanski A."/>
            <person name="Kreff E."/>
            <person name="Dieguez M.J."/>
            <person name="Sacco F."/>
        </authorList>
    </citation>
    <scope>NUCLEOTIDE SEQUENCE [LARGE SCALE GENOMIC DNA]</scope>
    <source>
        <strain evidence="1 2">RO10H11247</strain>
    </source>
</reference>
<evidence type="ECO:0000313" key="2">
    <source>
        <dbReference type="Proteomes" id="UP000037035"/>
    </source>
</evidence>
<dbReference type="AlphaFoldDB" id="A0A0L6UKK4"/>
<name>A0A0L6UKK4_9BASI</name>